<dbReference type="InterPro" id="IPR016274">
    <property type="entry name" value="Histidine_acid_Pase_euk"/>
</dbReference>
<evidence type="ECO:0000313" key="9">
    <source>
        <dbReference type="Proteomes" id="UP000005627"/>
    </source>
</evidence>
<comment type="similarity">
    <text evidence="2">Belongs to the histidine acid phosphatase family.</text>
</comment>
<protein>
    <recommendedName>
        <fullName evidence="3">acid phosphatase</fullName>
        <ecNumber evidence="3">3.1.3.2</ecNumber>
    </recommendedName>
</protein>
<dbReference type="InterPro" id="IPR033379">
    <property type="entry name" value="Acid_Pase_AS"/>
</dbReference>
<dbReference type="STRING" id="1076872.G8ZW37"/>
<evidence type="ECO:0000256" key="1">
    <source>
        <dbReference type="ARBA" id="ARBA00000032"/>
    </source>
</evidence>
<feature type="disulfide bond" evidence="7">
    <location>
        <begin position="383"/>
        <end position="391"/>
    </location>
</feature>
<keyword evidence="5" id="KW-0325">Glycoprotein</keyword>
<dbReference type="CDD" id="cd07061">
    <property type="entry name" value="HP_HAP_like"/>
    <property type="match status" value="1"/>
</dbReference>
<sequence>MLWEKIGTQEEIVPFLGGAGPHFSYPLDFGIDKAIPDTCELTQVQLFARHGERYPTKSKGAKILETYYKLANYTGTFNQSLSFLDDDYEIFIQDTNNFEEETTLKNTVNPLNPYTGEMDAKRHSQEFLAQYADLLEETPSFAMFTSNSKRCHDTAKFFIDGLGKDYNVSLQIIDEDPSSGYNTLTPRYACSNFNETENDEYVDTYSHKYLSNLAKRLNDENIGLNLTKSDATNLFDWCSYELNARGYSDICDVFTQEELVHYSYQDDLESYYENGNGNSLGATAGSVLFNASAELLRQSDELEQKVWLSFTHDSDLVNYIAAVGLFDDGHKLNASQVPFRDHVYRKSWIVPQGARIYTQQFKCSNQTYVRYVVNDVVIPIESCSSGPGFSCPSDGFFKYVEERIGGINYNEKCGQNKASNATSLTFYWDYESKNYNASLIKK</sequence>
<dbReference type="PANTHER" id="PTHR20963">
    <property type="entry name" value="MULTIPLE INOSITOL POLYPHOSPHATE PHOSPHATASE-RELATED"/>
    <property type="match status" value="1"/>
</dbReference>
<feature type="disulfide bond" evidence="7">
    <location>
        <begin position="238"/>
        <end position="251"/>
    </location>
</feature>
<feature type="active site" description="Nucleophile" evidence="6">
    <location>
        <position position="50"/>
    </location>
</feature>
<dbReference type="Pfam" id="PF00328">
    <property type="entry name" value="His_Phos_2"/>
    <property type="match status" value="1"/>
</dbReference>
<dbReference type="EMBL" id="HE616747">
    <property type="protein sequence ID" value="CCE92831.1"/>
    <property type="molecule type" value="Genomic_DNA"/>
</dbReference>
<accession>G8ZW37</accession>
<gene>
    <name evidence="8" type="primary">TDEL0F00200</name>
    <name evidence="8" type="ORF">TDEL_0F00200</name>
</gene>
<dbReference type="PANTHER" id="PTHR20963:SF18">
    <property type="entry name" value="ACID PHOSPHATASE PHO11-RELATED"/>
    <property type="match status" value="1"/>
</dbReference>
<dbReference type="RefSeq" id="XP_003682042.1">
    <property type="nucleotide sequence ID" value="XM_003681994.1"/>
</dbReference>
<evidence type="ECO:0000256" key="3">
    <source>
        <dbReference type="ARBA" id="ARBA00012646"/>
    </source>
</evidence>
<feature type="active site" description="Proton donor" evidence="6">
    <location>
        <position position="313"/>
    </location>
</feature>
<dbReference type="InParanoid" id="G8ZW37"/>
<proteinExistence type="inferred from homology"/>
<feature type="disulfide bond" evidence="7">
    <location>
        <begin position="39"/>
        <end position="363"/>
    </location>
</feature>
<dbReference type="GO" id="GO:0009277">
    <property type="term" value="C:fungal-type cell wall"/>
    <property type="evidence" value="ECO:0007669"/>
    <property type="project" value="TreeGrafter"/>
</dbReference>
<evidence type="ECO:0000313" key="8">
    <source>
        <dbReference type="EMBL" id="CCE92831.1"/>
    </source>
</evidence>
<dbReference type="KEGG" id="tdl:TDEL_0F00200"/>
<dbReference type="HOGENOM" id="CLU_020880_3_1_1"/>
<reference evidence="8 9" key="1">
    <citation type="journal article" date="2011" name="Proc. Natl. Acad. Sci. U.S.A.">
        <title>Evolutionary erosion of yeast sex chromosomes by mating-type switching accidents.</title>
        <authorList>
            <person name="Gordon J.L."/>
            <person name="Armisen D."/>
            <person name="Proux-Wera E."/>
            <person name="Oheigeartaigh S.S."/>
            <person name="Byrne K.P."/>
            <person name="Wolfe K.H."/>
        </authorList>
    </citation>
    <scope>NUCLEOTIDE SEQUENCE [LARGE SCALE GENOMIC DNA]</scope>
    <source>
        <strain evidence="9">ATCC 10662 / CBS 1146 / NBRC 0425 / NCYC 2629 / NRRL Y-866</strain>
    </source>
</reference>
<dbReference type="OrthoDB" id="6509975at2759"/>
<keyword evidence="9" id="KW-1185">Reference proteome</keyword>
<dbReference type="SUPFAM" id="SSF53254">
    <property type="entry name" value="Phosphoglycerate mutase-like"/>
    <property type="match status" value="1"/>
</dbReference>
<dbReference type="FunFam" id="3.40.50.1240:FF:000021">
    <property type="entry name" value="Acid phosphatase"/>
    <property type="match status" value="1"/>
</dbReference>
<dbReference type="eggNOG" id="KOG1382">
    <property type="taxonomic scope" value="Eukaryota"/>
</dbReference>
<comment type="catalytic activity">
    <reaction evidence="1">
        <text>a phosphate monoester + H2O = an alcohol + phosphate</text>
        <dbReference type="Rhea" id="RHEA:15017"/>
        <dbReference type="ChEBI" id="CHEBI:15377"/>
        <dbReference type="ChEBI" id="CHEBI:30879"/>
        <dbReference type="ChEBI" id="CHEBI:43474"/>
        <dbReference type="ChEBI" id="CHEBI:67140"/>
        <dbReference type="EC" id="3.1.3.2"/>
    </reaction>
</comment>
<keyword evidence="4" id="KW-0378">Hydrolase</keyword>
<dbReference type="AlphaFoldDB" id="G8ZW37"/>
<dbReference type="GO" id="GO:0003993">
    <property type="term" value="F:acid phosphatase activity"/>
    <property type="evidence" value="ECO:0007669"/>
    <property type="project" value="UniProtKB-EC"/>
</dbReference>
<evidence type="ECO:0000256" key="2">
    <source>
        <dbReference type="ARBA" id="ARBA00005375"/>
    </source>
</evidence>
<dbReference type="PIRSF" id="PIRSF000894">
    <property type="entry name" value="Acid_phosphatase"/>
    <property type="match status" value="1"/>
</dbReference>
<dbReference type="InterPro" id="IPR000560">
    <property type="entry name" value="His_Pase_clade-2"/>
</dbReference>
<dbReference type="GeneID" id="11501047"/>
<evidence type="ECO:0000256" key="6">
    <source>
        <dbReference type="PIRSR" id="PIRSR000894-1"/>
    </source>
</evidence>
<dbReference type="PROSITE" id="PS00778">
    <property type="entry name" value="HIS_ACID_PHOSPHAT_2"/>
    <property type="match status" value="1"/>
</dbReference>
<organism evidence="8 9">
    <name type="scientific">Torulaspora delbrueckii</name>
    <name type="common">Yeast</name>
    <name type="synonym">Candida colliculosa</name>
    <dbReference type="NCBI Taxonomy" id="4950"/>
    <lineage>
        <taxon>Eukaryota</taxon>
        <taxon>Fungi</taxon>
        <taxon>Dikarya</taxon>
        <taxon>Ascomycota</taxon>
        <taxon>Saccharomycotina</taxon>
        <taxon>Saccharomycetes</taxon>
        <taxon>Saccharomycetales</taxon>
        <taxon>Saccharomycetaceae</taxon>
        <taxon>Torulaspora</taxon>
    </lineage>
</organism>
<dbReference type="Gene3D" id="3.40.50.1240">
    <property type="entry name" value="Phosphoglycerate mutase-like"/>
    <property type="match status" value="1"/>
</dbReference>
<dbReference type="Proteomes" id="UP000005627">
    <property type="component" value="Chromosome 6"/>
</dbReference>
<evidence type="ECO:0000256" key="4">
    <source>
        <dbReference type="ARBA" id="ARBA00022801"/>
    </source>
</evidence>
<dbReference type="InterPro" id="IPR029033">
    <property type="entry name" value="His_PPase_superfam"/>
</dbReference>
<dbReference type="EC" id="3.1.3.2" evidence="3"/>
<name>G8ZW37_TORDE</name>
<keyword evidence="7" id="KW-1015">Disulfide bond</keyword>
<evidence type="ECO:0000256" key="7">
    <source>
        <dbReference type="PIRSR" id="PIRSR000894-2"/>
    </source>
</evidence>
<evidence type="ECO:0000256" key="5">
    <source>
        <dbReference type="ARBA" id="ARBA00023180"/>
    </source>
</evidence>